<evidence type="ECO:0000313" key="2">
    <source>
        <dbReference type="EMBL" id="KAA0170492.1"/>
    </source>
</evidence>
<feature type="compositionally biased region" description="Low complexity" evidence="1">
    <location>
        <begin position="215"/>
        <end position="229"/>
    </location>
</feature>
<evidence type="ECO:0000256" key="1">
    <source>
        <dbReference type="SAM" id="MobiDB-lite"/>
    </source>
</evidence>
<dbReference type="Proteomes" id="UP000324907">
    <property type="component" value="Unassembled WGS sequence"/>
</dbReference>
<evidence type="ECO:0000313" key="3">
    <source>
        <dbReference type="Proteomes" id="UP000324907"/>
    </source>
</evidence>
<organism evidence="2 3">
    <name type="scientific">Cafeteria roenbergensis</name>
    <name type="common">Marine flagellate</name>
    <dbReference type="NCBI Taxonomy" id="33653"/>
    <lineage>
        <taxon>Eukaryota</taxon>
        <taxon>Sar</taxon>
        <taxon>Stramenopiles</taxon>
        <taxon>Bigyra</taxon>
        <taxon>Opalozoa</taxon>
        <taxon>Bicosoecida</taxon>
        <taxon>Cafeteriaceae</taxon>
        <taxon>Cafeteria</taxon>
    </lineage>
</organism>
<comment type="caution">
    <text evidence="2">The sequence shown here is derived from an EMBL/GenBank/DDBJ whole genome shotgun (WGS) entry which is preliminary data.</text>
</comment>
<accession>A0A5A8DYB2</accession>
<dbReference type="EMBL" id="VLTL01000013">
    <property type="protein sequence ID" value="KAA0170492.1"/>
    <property type="molecule type" value="Genomic_DNA"/>
</dbReference>
<dbReference type="InterPro" id="IPR038324">
    <property type="entry name" value="Rpb4/RPC9_sf"/>
</dbReference>
<sequence>MAECLDTAVTALLNCEVAEFLADRRAARKESQATMGRTRPGHHLRGKEARWLESKVRHYVRRLPSGSVSSSQARTALAVLSGDMSAALSAADDLRAATPPDLEGAEAVERCAREAIGWQLGDAQRVQLVNLRCVSDVEGYLVLGSLVERMGDDGVALCVRAVRALLPPPPVSFHSPAGSAAGAGAPVDGPGVLPGPAVGGSGSRGRSVRFRESGRASSASSAASSTRGD</sequence>
<name>A0A5A8DYB2_CAFRO</name>
<gene>
    <name evidence="2" type="ORF">FNF28_01486</name>
</gene>
<protein>
    <submittedName>
        <fullName evidence="2">Uncharacterized protein</fullName>
    </submittedName>
</protein>
<dbReference type="Gene3D" id="1.20.1250.40">
    <property type="match status" value="1"/>
</dbReference>
<feature type="compositionally biased region" description="Low complexity" evidence="1">
    <location>
        <begin position="177"/>
        <end position="196"/>
    </location>
</feature>
<proteinExistence type="predicted"/>
<reference evidence="2 3" key="1">
    <citation type="submission" date="2019-07" db="EMBL/GenBank/DDBJ databases">
        <title>Genomes of Cafeteria roenbergensis.</title>
        <authorList>
            <person name="Fischer M.G."/>
            <person name="Hackl T."/>
            <person name="Roman M."/>
        </authorList>
    </citation>
    <scope>NUCLEOTIDE SEQUENCE [LARGE SCALE GENOMIC DNA]</scope>
    <source>
        <strain evidence="2 3">RCC970-E3</strain>
    </source>
</reference>
<feature type="region of interest" description="Disordered" evidence="1">
    <location>
        <begin position="177"/>
        <end position="229"/>
    </location>
</feature>
<dbReference type="AlphaFoldDB" id="A0A5A8DYB2"/>